<dbReference type="AlphaFoldDB" id="A0A933L4K5"/>
<comment type="pathway">
    <text evidence="2">Organic acid metabolism; glycolate biosynthesis; glycolate from 2-phosphoglycolate: step 1/1.</text>
</comment>
<comment type="similarity">
    <text evidence="3">Belongs to the HAD-like hydrolase superfamily. CbbY/CbbZ/Gph/YieH family.</text>
</comment>
<dbReference type="InterPro" id="IPR036412">
    <property type="entry name" value="HAD-like_sf"/>
</dbReference>
<sequence length="244" mass="26244">MDYPNLTLSTPALPRLADAFPGAALFDLDGTLIDSLPDITLAVGELMASADLPVFTEAEVREMVGYGLRVLVERAFAARHRRLDAAGLEIMSERMREIYAHHLTGRTRLMPGALEAIEMLARAGSALALVTNKLQSAANIVLEHFELSERFQVIIGDQARPFGLSPKPSPDMLQFALTRLAVAAPDAMMFGDSAADIRSATAAGVFSVALRNGYSTVPLETLGPGVVIETLLDMPAAIEAWRRA</sequence>
<dbReference type="NCBIfam" id="TIGR01549">
    <property type="entry name" value="HAD-SF-IA-v1"/>
    <property type="match status" value="1"/>
</dbReference>
<dbReference type="GO" id="GO:0008967">
    <property type="term" value="F:phosphoglycolate phosphatase activity"/>
    <property type="evidence" value="ECO:0007669"/>
    <property type="project" value="UniProtKB-EC"/>
</dbReference>
<accession>A0A933L4K5</accession>
<dbReference type="GO" id="GO:0005829">
    <property type="term" value="C:cytosol"/>
    <property type="evidence" value="ECO:0007669"/>
    <property type="project" value="TreeGrafter"/>
</dbReference>
<dbReference type="SUPFAM" id="SSF56784">
    <property type="entry name" value="HAD-like"/>
    <property type="match status" value="1"/>
</dbReference>
<gene>
    <name evidence="5" type="ORF">HY834_17490</name>
</gene>
<reference evidence="5" key="1">
    <citation type="submission" date="2020-07" db="EMBL/GenBank/DDBJ databases">
        <title>Huge and variable diversity of episymbiotic CPR bacteria and DPANN archaea in groundwater ecosystems.</title>
        <authorList>
            <person name="He C.Y."/>
            <person name="Keren R."/>
            <person name="Whittaker M."/>
            <person name="Farag I.F."/>
            <person name="Doudna J."/>
            <person name="Cate J.H.D."/>
            <person name="Banfield J.F."/>
        </authorList>
    </citation>
    <scope>NUCLEOTIDE SEQUENCE</scope>
    <source>
        <strain evidence="5">NC_groundwater_1586_Pr3_B-0.1um_66_15</strain>
    </source>
</reference>
<dbReference type="GO" id="GO:0006281">
    <property type="term" value="P:DNA repair"/>
    <property type="evidence" value="ECO:0007669"/>
    <property type="project" value="TreeGrafter"/>
</dbReference>
<evidence type="ECO:0000256" key="4">
    <source>
        <dbReference type="ARBA" id="ARBA00013078"/>
    </source>
</evidence>
<dbReference type="Gene3D" id="1.10.150.240">
    <property type="entry name" value="Putative phosphatase, domain 2"/>
    <property type="match status" value="1"/>
</dbReference>
<comment type="catalytic activity">
    <reaction evidence="1">
        <text>2-phosphoglycolate + H2O = glycolate + phosphate</text>
        <dbReference type="Rhea" id="RHEA:14369"/>
        <dbReference type="ChEBI" id="CHEBI:15377"/>
        <dbReference type="ChEBI" id="CHEBI:29805"/>
        <dbReference type="ChEBI" id="CHEBI:43474"/>
        <dbReference type="ChEBI" id="CHEBI:58033"/>
        <dbReference type="EC" id="3.1.3.18"/>
    </reaction>
</comment>
<dbReference type="InterPro" id="IPR006439">
    <property type="entry name" value="HAD-SF_hydro_IA"/>
</dbReference>
<dbReference type="InterPro" id="IPR023198">
    <property type="entry name" value="PGP-like_dom2"/>
</dbReference>
<dbReference type="SFLD" id="SFLDG01129">
    <property type="entry name" value="C1.5:_HAD__Beta-PGM__Phosphata"/>
    <property type="match status" value="1"/>
</dbReference>
<dbReference type="SFLD" id="SFLDG01135">
    <property type="entry name" value="C1.5.6:_HAD__Beta-PGM__Phospha"/>
    <property type="match status" value="1"/>
</dbReference>
<dbReference type="InterPro" id="IPR023214">
    <property type="entry name" value="HAD_sf"/>
</dbReference>
<dbReference type="EMBL" id="JACRAF010000057">
    <property type="protein sequence ID" value="MBI4923536.1"/>
    <property type="molecule type" value="Genomic_DNA"/>
</dbReference>
<name>A0A933L4K5_9HYPH</name>
<evidence type="ECO:0000313" key="6">
    <source>
        <dbReference type="Proteomes" id="UP000782610"/>
    </source>
</evidence>
<keyword evidence="5" id="KW-0378">Hydrolase</keyword>
<dbReference type="PANTHER" id="PTHR43434">
    <property type="entry name" value="PHOSPHOGLYCOLATE PHOSPHATASE"/>
    <property type="match status" value="1"/>
</dbReference>
<evidence type="ECO:0000313" key="5">
    <source>
        <dbReference type="EMBL" id="MBI4923536.1"/>
    </source>
</evidence>
<dbReference type="InterPro" id="IPR041492">
    <property type="entry name" value="HAD_2"/>
</dbReference>
<evidence type="ECO:0000256" key="2">
    <source>
        <dbReference type="ARBA" id="ARBA00004818"/>
    </source>
</evidence>
<dbReference type="SFLD" id="SFLDS00003">
    <property type="entry name" value="Haloacid_Dehalogenase"/>
    <property type="match status" value="1"/>
</dbReference>
<evidence type="ECO:0000256" key="3">
    <source>
        <dbReference type="ARBA" id="ARBA00006171"/>
    </source>
</evidence>
<dbReference type="Pfam" id="PF13419">
    <property type="entry name" value="HAD_2"/>
    <property type="match status" value="1"/>
</dbReference>
<evidence type="ECO:0000256" key="1">
    <source>
        <dbReference type="ARBA" id="ARBA00000830"/>
    </source>
</evidence>
<dbReference type="InterPro" id="IPR050155">
    <property type="entry name" value="HAD-like_hydrolase_sf"/>
</dbReference>
<comment type="caution">
    <text evidence="5">The sequence shown here is derived from an EMBL/GenBank/DDBJ whole genome shotgun (WGS) entry which is preliminary data.</text>
</comment>
<dbReference type="EC" id="3.1.3.18" evidence="4"/>
<dbReference type="Gene3D" id="3.40.50.1000">
    <property type="entry name" value="HAD superfamily/HAD-like"/>
    <property type="match status" value="1"/>
</dbReference>
<dbReference type="PANTHER" id="PTHR43434:SF1">
    <property type="entry name" value="PHOSPHOGLYCOLATE PHOSPHATASE"/>
    <property type="match status" value="1"/>
</dbReference>
<proteinExistence type="inferred from homology"/>
<organism evidence="5 6">
    <name type="scientific">Devosia nanyangense</name>
    <dbReference type="NCBI Taxonomy" id="1228055"/>
    <lineage>
        <taxon>Bacteria</taxon>
        <taxon>Pseudomonadati</taxon>
        <taxon>Pseudomonadota</taxon>
        <taxon>Alphaproteobacteria</taxon>
        <taxon>Hyphomicrobiales</taxon>
        <taxon>Devosiaceae</taxon>
        <taxon>Devosia</taxon>
    </lineage>
</organism>
<protein>
    <recommendedName>
        <fullName evidence="4">phosphoglycolate phosphatase</fullName>
        <ecNumber evidence="4">3.1.3.18</ecNumber>
    </recommendedName>
</protein>
<dbReference type="Proteomes" id="UP000782610">
    <property type="component" value="Unassembled WGS sequence"/>
</dbReference>